<protein>
    <submittedName>
        <fullName evidence="2">Uncharacterized protein</fullName>
    </submittedName>
</protein>
<evidence type="ECO:0000313" key="2">
    <source>
        <dbReference type="EMBL" id="MBC9131996.1"/>
    </source>
</evidence>
<name>A0ABR7R0K3_9GAMM</name>
<keyword evidence="1" id="KW-0812">Transmembrane</keyword>
<dbReference type="RefSeq" id="WP_187756420.1">
    <property type="nucleotide sequence ID" value="NZ_JABURY010000021.1"/>
</dbReference>
<feature type="transmembrane region" description="Helical" evidence="1">
    <location>
        <begin position="27"/>
        <end position="44"/>
    </location>
</feature>
<accession>A0ABR7R0K3</accession>
<gene>
    <name evidence="2" type="ORF">FcAc13_11865</name>
</gene>
<keyword evidence="3" id="KW-1185">Reference proteome</keyword>
<proteinExistence type="predicted"/>
<organism evidence="2 3">
    <name type="scientific">Frischella japonica</name>
    <dbReference type="NCBI Taxonomy" id="2741544"/>
    <lineage>
        <taxon>Bacteria</taxon>
        <taxon>Pseudomonadati</taxon>
        <taxon>Pseudomonadota</taxon>
        <taxon>Gammaproteobacteria</taxon>
        <taxon>Orbales</taxon>
        <taxon>Orbaceae</taxon>
        <taxon>Frischella</taxon>
    </lineage>
</organism>
<dbReference type="Proteomes" id="UP000651208">
    <property type="component" value="Unassembled WGS sequence"/>
</dbReference>
<evidence type="ECO:0000313" key="3">
    <source>
        <dbReference type="Proteomes" id="UP000651208"/>
    </source>
</evidence>
<keyword evidence="1" id="KW-1133">Transmembrane helix</keyword>
<feature type="non-terminal residue" evidence="2">
    <location>
        <position position="1"/>
    </location>
</feature>
<evidence type="ECO:0000256" key="1">
    <source>
        <dbReference type="SAM" id="Phobius"/>
    </source>
</evidence>
<sequence length="81" mass="8866">KRRTVTPHLPPTLTTAFLTSVDKDTSALLFLSAFIIRMVVMTLYTRIRLVIACRCVKGKKKGSSALSVSSHSWGNAFTGIP</sequence>
<keyword evidence="1" id="KW-0472">Membrane</keyword>
<comment type="caution">
    <text evidence="2">The sequence shown here is derived from an EMBL/GenBank/DDBJ whole genome shotgun (WGS) entry which is preliminary data.</text>
</comment>
<dbReference type="EMBL" id="JABURY010000021">
    <property type="protein sequence ID" value="MBC9131996.1"/>
    <property type="molecule type" value="Genomic_DNA"/>
</dbReference>
<reference evidence="2 3" key="1">
    <citation type="submission" date="2020-06" db="EMBL/GenBank/DDBJ databases">
        <title>Frischella cerana isolated from Apis cerana gut homogenate.</title>
        <authorList>
            <person name="Wolter L.A."/>
            <person name="Suenami S."/>
            <person name="Miyazaki R."/>
        </authorList>
    </citation>
    <scope>NUCLEOTIDE SEQUENCE [LARGE SCALE GENOMIC DNA]</scope>
    <source>
        <strain evidence="2 3">Ac13</strain>
    </source>
</reference>